<protein>
    <submittedName>
        <fullName evidence="1">Uncharacterized protein</fullName>
    </submittedName>
</protein>
<organism evidence="1 2">
    <name type="scientific">Etheostoma spectabile</name>
    <name type="common">orangethroat darter</name>
    <dbReference type="NCBI Taxonomy" id="54343"/>
    <lineage>
        <taxon>Eukaryota</taxon>
        <taxon>Metazoa</taxon>
        <taxon>Chordata</taxon>
        <taxon>Craniata</taxon>
        <taxon>Vertebrata</taxon>
        <taxon>Euteleostomi</taxon>
        <taxon>Actinopterygii</taxon>
        <taxon>Neopterygii</taxon>
        <taxon>Teleostei</taxon>
        <taxon>Neoteleostei</taxon>
        <taxon>Acanthomorphata</taxon>
        <taxon>Eupercaria</taxon>
        <taxon>Perciformes</taxon>
        <taxon>Percoidei</taxon>
        <taxon>Percidae</taxon>
        <taxon>Etheostomatinae</taxon>
        <taxon>Etheostoma</taxon>
    </lineage>
</organism>
<keyword evidence="2" id="KW-1185">Reference proteome</keyword>
<dbReference type="Proteomes" id="UP000327493">
    <property type="component" value="Chromosome 17"/>
</dbReference>
<evidence type="ECO:0000313" key="2">
    <source>
        <dbReference type="Proteomes" id="UP000327493"/>
    </source>
</evidence>
<gene>
    <name evidence="1" type="ORF">FQN60_014707</name>
</gene>
<evidence type="ECO:0000313" key="1">
    <source>
        <dbReference type="EMBL" id="KAA8583499.1"/>
    </source>
</evidence>
<comment type="caution">
    <text evidence="1">The sequence shown here is derived from an EMBL/GenBank/DDBJ whole genome shotgun (WGS) entry which is preliminary data.</text>
</comment>
<proteinExistence type="predicted"/>
<reference evidence="1 2" key="1">
    <citation type="submission" date="2019-08" db="EMBL/GenBank/DDBJ databases">
        <title>A chromosome-level genome assembly, high-density linkage maps, and genome scans reveal the genomic architecture of hybrid incompatibilities underlying speciation via character displacement in darters (Percidae: Etheostominae).</title>
        <authorList>
            <person name="Moran R.L."/>
            <person name="Catchen J.M."/>
            <person name="Fuller R.C."/>
        </authorList>
    </citation>
    <scope>NUCLEOTIDE SEQUENCE [LARGE SCALE GENOMIC DNA]</scope>
    <source>
        <strain evidence="1">EspeVRDwgs_2016</strain>
        <tissue evidence="1">Muscle</tissue>
    </source>
</reference>
<accession>A0A5J5CRI4</accession>
<dbReference type="EMBL" id="VOFY01000017">
    <property type="protein sequence ID" value="KAA8583499.1"/>
    <property type="molecule type" value="Genomic_DNA"/>
</dbReference>
<sequence length="48" mass="5507">MQPPAFTPDMGDLGIQVPHPPIWKQKLWETVSLCPRTFSRSTDLGWLK</sequence>
<name>A0A5J5CRI4_9PERO</name>
<dbReference type="AlphaFoldDB" id="A0A5J5CRI4"/>